<dbReference type="EMBL" id="JAWRVE010000041">
    <property type="protein sequence ID" value="KAL1869412.1"/>
    <property type="molecule type" value="Genomic_DNA"/>
</dbReference>
<accession>A0ABR3X148</accession>
<gene>
    <name evidence="1" type="ORF">Daus18300_005624</name>
</gene>
<dbReference type="Proteomes" id="UP001583177">
    <property type="component" value="Unassembled WGS sequence"/>
</dbReference>
<reference evidence="1 2" key="1">
    <citation type="journal article" date="2024" name="IMA Fungus">
        <title>IMA Genome - F19 : A genome assembly and annotation guide to empower mycologists, including annotated draft genome sequences of Ceratocystis pirilliformis, Diaporthe australafricana, Fusarium ophioides, Paecilomyces lecythidis, and Sporothrix stenoceras.</title>
        <authorList>
            <person name="Aylward J."/>
            <person name="Wilson A.M."/>
            <person name="Visagie C.M."/>
            <person name="Spraker J."/>
            <person name="Barnes I."/>
            <person name="Buitendag C."/>
            <person name="Ceriani C."/>
            <person name="Del Mar Angel L."/>
            <person name="du Plessis D."/>
            <person name="Fuchs T."/>
            <person name="Gasser K."/>
            <person name="Kramer D."/>
            <person name="Li W."/>
            <person name="Munsamy K."/>
            <person name="Piso A."/>
            <person name="Price J.L."/>
            <person name="Sonnekus B."/>
            <person name="Thomas C."/>
            <person name="van der Nest A."/>
            <person name="van Dijk A."/>
            <person name="van Heerden A."/>
            <person name="van Vuuren N."/>
            <person name="Yilmaz N."/>
            <person name="Duong T.A."/>
            <person name="van der Merwe N.A."/>
            <person name="Wingfield M.J."/>
            <person name="Wingfield B.D."/>
        </authorList>
    </citation>
    <scope>NUCLEOTIDE SEQUENCE [LARGE SCALE GENOMIC DNA]</scope>
    <source>
        <strain evidence="1 2">CMW 18300</strain>
    </source>
</reference>
<organism evidence="1 2">
    <name type="scientific">Diaporthe australafricana</name>
    <dbReference type="NCBI Taxonomy" id="127596"/>
    <lineage>
        <taxon>Eukaryota</taxon>
        <taxon>Fungi</taxon>
        <taxon>Dikarya</taxon>
        <taxon>Ascomycota</taxon>
        <taxon>Pezizomycotina</taxon>
        <taxon>Sordariomycetes</taxon>
        <taxon>Sordariomycetidae</taxon>
        <taxon>Diaporthales</taxon>
        <taxon>Diaporthaceae</taxon>
        <taxon>Diaporthe</taxon>
    </lineage>
</organism>
<evidence type="ECO:0000313" key="2">
    <source>
        <dbReference type="Proteomes" id="UP001583177"/>
    </source>
</evidence>
<evidence type="ECO:0000313" key="1">
    <source>
        <dbReference type="EMBL" id="KAL1869412.1"/>
    </source>
</evidence>
<proteinExistence type="predicted"/>
<comment type="caution">
    <text evidence="1">The sequence shown here is derived from an EMBL/GenBank/DDBJ whole genome shotgun (WGS) entry which is preliminary data.</text>
</comment>
<name>A0ABR3X148_9PEZI</name>
<protein>
    <submittedName>
        <fullName evidence="1">Uncharacterized protein</fullName>
    </submittedName>
</protein>
<keyword evidence="2" id="KW-1185">Reference proteome</keyword>
<sequence length="409" mass="47010">MASPSLIVDQPCRLLDCPRDIRDEIYTHLLLDFPVASHSELMERALQDPASIHLEDKETIDGACDFDSKALQFVDQRHNIATNILLVNRQVFAEAKEMILRRAQLVKVVAFNIDLSRQLFAGQICLIDVKYSNLCILTHHFNECTVHAVSSAKHEFVLCGRDVDNFCRAIMGDNALTIRPRLCREIANTLSFVAHFTDQNTIPEYLKKDSTHRKILQPSRNHLREFYNVSVHGHHVGLSRTLAIIAARDMQDAFIPDPEKLLADIHSLQLLGRKLESERGIIESAIPIEKALALCRRPMWYYPFQWEQVQRKAADPKAFREEMARRAYSLLYRRIEIAQHFLVKATPAERDALKPSVTMMGVAHRVMRTYYMSVAIRKRFGASSWAPDTWMETSFNNNNGNMLFSWGFT</sequence>